<accession>A0A212J6M3</accession>
<dbReference type="Pfam" id="PF00593">
    <property type="entry name" value="TonB_dep_Rec_b-barrel"/>
    <property type="match status" value="1"/>
</dbReference>
<gene>
    <name evidence="10" type="ORF">KL86DYS1_11290</name>
</gene>
<dbReference type="AlphaFoldDB" id="A0A212J6M3"/>
<evidence type="ECO:0000259" key="9">
    <source>
        <dbReference type="Pfam" id="PF00593"/>
    </source>
</evidence>
<organism evidence="10">
    <name type="scientific">uncultured Dysgonomonas sp</name>
    <dbReference type="NCBI Taxonomy" id="206096"/>
    <lineage>
        <taxon>Bacteria</taxon>
        <taxon>Pseudomonadati</taxon>
        <taxon>Bacteroidota</taxon>
        <taxon>Bacteroidia</taxon>
        <taxon>Bacteroidales</taxon>
        <taxon>Dysgonomonadaceae</taxon>
        <taxon>Dysgonomonas</taxon>
        <taxon>environmental samples</taxon>
    </lineage>
</organism>
<dbReference type="GO" id="GO:0009279">
    <property type="term" value="C:cell outer membrane"/>
    <property type="evidence" value="ECO:0007669"/>
    <property type="project" value="UniProtKB-SubCell"/>
</dbReference>
<name>A0A212J6M3_9BACT</name>
<dbReference type="Gene3D" id="2.40.170.20">
    <property type="entry name" value="TonB-dependent receptor, beta-barrel domain"/>
    <property type="match status" value="1"/>
</dbReference>
<evidence type="ECO:0000256" key="6">
    <source>
        <dbReference type="ARBA" id="ARBA00023136"/>
    </source>
</evidence>
<evidence type="ECO:0000256" key="2">
    <source>
        <dbReference type="ARBA" id="ARBA00022448"/>
    </source>
</evidence>
<dbReference type="EMBL" id="FLUM01000001">
    <property type="protein sequence ID" value="SBV95044.1"/>
    <property type="molecule type" value="Genomic_DNA"/>
</dbReference>
<evidence type="ECO:0000313" key="10">
    <source>
        <dbReference type="EMBL" id="SBV95044.1"/>
    </source>
</evidence>
<dbReference type="SUPFAM" id="SSF56935">
    <property type="entry name" value="Porins"/>
    <property type="match status" value="1"/>
</dbReference>
<evidence type="ECO:0000256" key="4">
    <source>
        <dbReference type="ARBA" id="ARBA00022692"/>
    </source>
</evidence>
<keyword evidence="3 8" id="KW-1134">Transmembrane beta strand</keyword>
<reference evidence="10" key="1">
    <citation type="submission" date="2016-04" db="EMBL/GenBank/DDBJ databases">
        <authorList>
            <person name="Evans L.H."/>
            <person name="Alamgir A."/>
            <person name="Owens N."/>
            <person name="Weber N.D."/>
            <person name="Virtaneva K."/>
            <person name="Barbian K."/>
            <person name="Babar A."/>
            <person name="Rosenke K."/>
        </authorList>
    </citation>
    <scope>NUCLEOTIDE SEQUENCE</scope>
    <source>
        <strain evidence="10">86-1</strain>
    </source>
</reference>
<evidence type="ECO:0000256" key="5">
    <source>
        <dbReference type="ARBA" id="ARBA00023077"/>
    </source>
</evidence>
<dbReference type="InterPro" id="IPR036942">
    <property type="entry name" value="Beta-barrel_TonB_sf"/>
</dbReference>
<comment type="similarity">
    <text evidence="8">Belongs to the TonB-dependent receptor family.</text>
</comment>
<keyword evidence="6 8" id="KW-0472">Membrane</keyword>
<evidence type="ECO:0000256" key="3">
    <source>
        <dbReference type="ARBA" id="ARBA00022452"/>
    </source>
</evidence>
<keyword evidence="7 8" id="KW-0998">Cell outer membrane</keyword>
<feature type="domain" description="TonB-dependent receptor-like beta-barrel" evidence="9">
    <location>
        <begin position="14"/>
        <end position="472"/>
    </location>
</feature>
<sequence>MTGRTVSYADPTAGNVANPYWSTYMNTTNDRKTRFIGLASLKYEFAEWLNIQGRYGIDYTNSQLKDIQATGAPTWYLEKGGNISTSKNDSYEMNADVLLTFNKQLTDKLGLVATAGGNIMYNRSDGIWSSANGLKIEHFYSLSNGLRPLASNTLYRKQINSVYGTASFAWDNMLYLDMSARNDWSSSLNSDNRSYFYPSIGASWLVTETLHKANINTGPINYGKIRLSWAQVGNDTSPYRLYNYRNIQVAEDGTLLGNKDQVEAFYNLKNETVNSWEVGLEMRAFDNRLGLDFAFYNKETKDQILRMNTPPEIAGYSYKFVNAGNVRNRGVEVLLTGTPVATKDFTWDVALNWSKNSNKILELGEGITTQILSDASYQGQIIVVAEEGGSFGDMKGRKYMRDDNGNLILDEDGLPTFNSNFEKVGNYNPDWMGGLTNTLRYKDFTLSFQIDMRYGGDVYMGSYRSGASAGTLDFTEANRADGSLEVHGVNQDGNAVVGKTNAQRYWGRLATGTEPWIYDATNIRLRELSIGYSIPRKVLAKTPIKGAKISFVGRNLWMIYSKTDGFDPEAGFSTGNAQGIETGSMPTLRSLGFNVNLTF</sequence>
<evidence type="ECO:0000256" key="1">
    <source>
        <dbReference type="ARBA" id="ARBA00004571"/>
    </source>
</evidence>
<keyword evidence="2 8" id="KW-0813">Transport</keyword>
<dbReference type="PROSITE" id="PS52016">
    <property type="entry name" value="TONB_DEPENDENT_REC_3"/>
    <property type="match status" value="1"/>
</dbReference>
<keyword evidence="4 8" id="KW-0812">Transmembrane</keyword>
<proteinExistence type="inferred from homology"/>
<dbReference type="InterPro" id="IPR000531">
    <property type="entry name" value="Beta-barrel_TonB"/>
</dbReference>
<comment type="subcellular location">
    <subcellularLocation>
        <location evidence="1 8">Cell outer membrane</location>
        <topology evidence="1 8">Multi-pass membrane protein</topology>
    </subcellularLocation>
</comment>
<evidence type="ECO:0000256" key="8">
    <source>
        <dbReference type="PROSITE-ProRule" id="PRU01360"/>
    </source>
</evidence>
<keyword evidence="5" id="KW-0798">TonB box</keyword>
<dbReference type="InterPro" id="IPR039426">
    <property type="entry name" value="TonB-dep_rcpt-like"/>
</dbReference>
<dbReference type="RefSeq" id="WP_296939160.1">
    <property type="nucleotide sequence ID" value="NZ_LT599032.1"/>
</dbReference>
<protein>
    <submittedName>
        <fullName evidence="10">TonB-linked outer membrane protein, SusC/RagA family</fullName>
    </submittedName>
</protein>
<evidence type="ECO:0000256" key="7">
    <source>
        <dbReference type="ARBA" id="ARBA00023237"/>
    </source>
</evidence>